<name>A0A6M3KKP0_9ZZZZ</name>
<dbReference type="AlphaFoldDB" id="A0A6M3KKP0"/>
<keyword evidence="3" id="KW-0378">Hydrolase</keyword>
<organism evidence="6">
    <name type="scientific">viral metagenome</name>
    <dbReference type="NCBI Taxonomy" id="1070528"/>
    <lineage>
        <taxon>unclassified sequences</taxon>
        <taxon>metagenomes</taxon>
        <taxon>organismal metagenomes</taxon>
    </lineage>
</organism>
<gene>
    <name evidence="6" type="ORF">MM415A00465_0026</name>
    <name evidence="5" type="ORF">MM415B00381_0048</name>
</gene>
<evidence type="ECO:0000256" key="1">
    <source>
        <dbReference type="ARBA" id="ARBA00022612"/>
    </source>
</evidence>
<evidence type="ECO:0000256" key="3">
    <source>
        <dbReference type="ARBA" id="ARBA00022801"/>
    </source>
</evidence>
<evidence type="ECO:0000256" key="2">
    <source>
        <dbReference type="ARBA" id="ARBA00022670"/>
    </source>
</evidence>
<dbReference type="NCBIfam" id="TIGR01543">
    <property type="entry name" value="proheadase_HK97"/>
    <property type="match status" value="1"/>
</dbReference>
<protein>
    <submittedName>
        <fullName evidence="6">Putative peptidase</fullName>
    </submittedName>
</protein>
<feature type="domain" description="Prohead serine protease" evidence="4">
    <location>
        <begin position="30"/>
        <end position="180"/>
    </location>
</feature>
<dbReference type="GO" id="GO:0006508">
    <property type="term" value="P:proteolysis"/>
    <property type="evidence" value="ECO:0007669"/>
    <property type="project" value="UniProtKB-KW"/>
</dbReference>
<dbReference type="EMBL" id="MT141543">
    <property type="protein sequence ID" value="QJA65735.1"/>
    <property type="molecule type" value="Genomic_DNA"/>
</dbReference>
<accession>A0A6M3KKP0</accession>
<proteinExistence type="predicted"/>
<dbReference type="InterPro" id="IPR054613">
    <property type="entry name" value="Peptidase_S78_dom"/>
</dbReference>
<evidence type="ECO:0000313" key="6">
    <source>
        <dbReference type="EMBL" id="QJA81968.1"/>
    </source>
</evidence>
<evidence type="ECO:0000313" key="5">
    <source>
        <dbReference type="EMBL" id="QJA65735.1"/>
    </source>
</evidence>
<dbReference type="GO" id="GO:0008233">
    <property type="term" value="F:peptidase activity"/>
    <property type="evidence" value="ECO:0007669"/>
    <property type="project" value="UniProtKB-KW"/>
</dbReference>
<dbReference type="EMBL" id="MT142475">
    <property type="protein sequence ID" value="QJA81968.1"/>
    <property type="molecule type" value="Genomic_DNA"/>
</dbReference>
<reference evidence="6" key="1">
    <citation type="submission" date="2020-03" db="EMBL/GenBank/DDBJ databases">
        <title>The deep terrestrial virosphere.</title>
        <authorList>
            <person name="Holmfeldt K."/>
            <person name="Nilsson E."/>
            <person name="Simone D."/>
            <person name="Lopez-Fernandez M."/>
            <person name="Wu X."/>
            <person name="de Brujin I."/>
            <person name="Lundin D."/>
            <person name="Andersson A."/>
            <person name="Bertilsson S."/>
            <person name="Dopson M."/>
        </authorList>
    </citation>
    <scope>NUCLEOTIDE SEQUENCE</scope>
    <source>
        <strain evidence="6">MM415A00465</strain>
        <strain evidence="5">MM415B00381</strain>
    </source>
</reference>
<keyword evidence="2" id="KW-0645">Protease</keyword>
<dbReference type="InterPro" id="IPR006433">
    <property type="entry name" value="Prohead_protease"/>
</dbReference>
<sequence>MVIAMQTRQQNKPDIDKRTFDFILDNVEGRSKDNPEIVGHAAVFNEYADILWWKERIMPGAFRESIKKDDVRALFNHDSNYILGRNKSGTLTMKEDDVGLSVRIKPPDTQFAKDLVKLIERGDISQMSFAFQVIEDAWQYGEDKDPDKRDMIKLRLFDVSPVTYPAYPTTDVSVRSYEAWQKEKDDLIQRSTPKLWRTSLLKRKLAFKEKGGYKNDYE</sequence>
<keyword evidence="1" id="KW-1188">Viral release from host cell</keyword>
<dbReference type="Pfam" id="PF04586">
    <property type="entry name" value="Peptidase_S78"/>
    <property type="match status" value="1"/>
</dbReference>
<evidence type="ECO:0000259" key="4">
    <source>
        <dbReference type="Pfam" id="PF04586"/>
    </source>
</evidence>